<dbReference type="GO" id="GO:0004888">
    <property type="term" value="F:transmembrane signaling receptor activity"/>
    <property type="evidence" value="ECO:0007669"/>
    <property type="project" value="InterPro"/>
</dbReference>
<dbReference type="SMART" id="SM00304">
    <property type="entry name" value="HAMP"/>
    <property type="match status" value="1"/>
</dbReference>
<comment type="caution">
    <text evidence="12">The sequence shown here is derived from an EMBL/GenBank/DDBJ whole genome shotgun (WGS) entry which is preliminary data.</text>
</comment>
<evidence type="ECO:0000313" key="13">
    <source>
        <dbReference type="Proteomes" id="UP000240904"/>
    </source>
</evidence>
<dbReference type="RefSeq" id="WP_107283776.1">
    <property type="nucleotide sequence ID" value="NZ_PYMC01000008.1"/>
</dbReference>
<dbReference type="PRINTS" id="PR00260">
    <property type="entry name" value="CHEMTRNSDUCR"/>
</dbReference>
<feature type="region of interest" description="Disordered" evidence="8">
    <location>
        <begin position="389"/>
        <end position="410"/>
    </location>
</feature>
<dbReference type="GO" id="GO:0007165">
    <property type="term" value="P:signal transduction"/>
    <property type="evidence" value="ECO:0007669"/>
    <property type="project" value="UniProtKB-KW"/>
</dbReference>
<evidence type="ECO:0000256" key="9">
    <source>
        <dbReference type="SAM" id="Phobius"/>
    </source>
</evidence>
<evidence type="ECO:0000256" key="6">
    <source>
        <dbReference type="ARBA" id="ARBA00029447"/>
    </source>
</evidence>
<reference evidence="12 13" key="1">
    <citation type="submission" date="2018-03" db="EMBL/GenBank/DDBJ databases">
        <title>Whole genome sequencing of Histamine producing bacteria.</title>
        <authorList>
            <person name="Butler K."/>
        </authorList>
    </citation>
    <scope>NUCLEOTIDE SEQUENCE [LARGE SCALE GENOMIC DNA]</scope>
    <source>
        <strain evidence="12 13">DSM 16190</strain>
    </source>
</reference>
<dbReference type="Gene3D" id="1.10.287.950">
    <property type="entry name" value="Methyl-accepting chemotaxis protein"/>
    <property type="match status" value="1"/>
</dbReference>
<keyword evidence="2 9" id="KW-0812">Transmembrane</keyword>
<dbReference type="PROSITE" id="PS50885">
    <property type="entry name" value="HAMP"/>
    <property type="match status" value="1"/>
</dbReference>
<dbReference type="EMBL" id="PYMC01000008">
    <property type="protein sequence ID" value="PSW04696.1"/>
    <property type="molecule type" value="Genomic_DNA"/>
</dbReference>
<evidence type="ECO:0000259" key="10">
    <source>
        <dbReference type="PROSITE" id="PS50111"/>
    </source>
</evidence>
<evidence type="ECO:0000256" key="3">
    <source>
        <dbReference type="ARBA" id="ARBA00022989"/>
    </source>
</evidence>
<evidence type="ECO:0000259" key="11">
    <source>
        <dbReference type="PROSITE" id="PS50885"/>
    </source>
</evidence>
<proteinExistence type="inferred from homology"/>
<evidence type="ECO:0000256" key="2">
    <source>
        <dbReference type="ARBA" id="ARBA00022692"/>
    </source>
</evidence>
<evidence type="ECO:0000256" key="7">
    <source>
        <dbReference type="PROSITE-ProRule" id="PRU00284"/>
    </source>
</evidence>
<dbReference type="PANTHER" id="PTHR32089:SF119">
    <property type="entry name" value="METHYL-ACCEPTING CHEMOTAXIS PROTEIN CTPL"/>
    <property type="match status" value="1"/>
</dbReference>
<dbReference type="FunFam" id="1.10.287.950:FF:000001">
    <property type="entry name" value="Methyl-accepting chemotaxis sensory transducer"/>
    <property type="match status" value="1"/>
</dbReference>
<keyword evidence="4 9" id="KW-0472">Membrane</keyword>
<dbReference type="AlphaFoldDB" id="A0A2T3MXI3"/>
<keyword evidence="3 9" id="KW-1133">Transmembrane helix</keyword>
<evidence type="ECO:0000313" key="12">
    <source>
        <dbReference type="EMBL" id="PSW04696.1"/>
    </source>
</evidence>
<comment type="similarity">
    <text evidence="6">Belongs to the methyl-accepting chemotaxis (MCP) protein family.</text>
</comment>
<keyword evidence="5 7" id="KW-0807">Transducer</keyword>
<dbReference type="GO" id="GO:0006935">
    <property type="term" value="P:chemotaxis"/>
    <property type="evidence" value="ECO:0007669"/>
    <property type="project" value="InterPro"/>
</dbReference>
<dbReference type="PANTHER" id="PTHR32089">
    <property type="entry name" value="METHYL-ACCEPTING CHEMOTAXIS PROTEIN MCPB"/>
    <property type="match status" value="1"/>
</dbReference>
<accession>A0A2T3MXI3</accession>
<dbReference type="SUPFAM" id="SSF58104">
    <property type="entry name" value="Methyl-accepting chemotaxis protein (MCP) signaling domain"/>
    <property type="match status" value="1"/>
</dbReference>
<dbReference type="InterPro" id="IPR004090">
    <property type="entry name" value="Chemotax_Me-accpt_rcpt"/>
</dbReference>
<dbReference type="InterPro" id="IPR003660">
    <property type="entry name" value="HAMP_dom"/>
</dbReference>
<gene>
    <name evidence="12" type="ORF">C9I89_13045</name>
</gene>
<organism evidence="12 13">
    <name type="scientific">Photobacterium lipolyticum</name>
    <dbReference type="NCBI Taxonomy" id="266810"/>
    <lineage>
        <taxon>Bacteria</taxon>
        <taxon>Pseudomonadati</taxon>
        <taxon>Pseudomonadota</taxon>
        <taxon>Gammaproteobacteria</taxon>
        <taxon>Vibrionales</taxon>
        <taxon>Vibrionaceae</taxon>
        <taxon>Photobacterium</taxon>
    </lineage>
</organism>
<dbReference type="GO" id="GO:0016020">
    <property type="term" value="C:membrane"/>
    <property type="evidence" value="ECO:0007669"/>
    <property type="project" value="UniProtKB-SubCell"/>
</dbReference>
<dbReference type="CDD" id="cd11386">
    <property type="entry name" value="MCP_signal"/>
    <property type="match status" value="1"/>
</dbReference>
<evidence type="ECO:0000256" key="5">
    <source>
        <dbReference type="ARBA" id="ARBA00023224"/>
    </source>
</evidence>
<feature type="transmembrane region" description="Helical" evidence="9">
    <location>
        <begin position="7"/>
        <end position="28"/>
    </location>
</feature>
<dbReference type="PROSITE" id="PS50111">
    <property type="entry name" value="CHEMOTAXIS_TRANSDUC_2"/>
    <property type="match status" value="1"/>
</dbReference>
<protein>
    <submittedName>
        <fullName evidence="12">Methyl-accepting chemotaxis protein</fullName>
    </submittedName>
</protein>
<evidence type="ECO:0000256" key="4">
    <source>
        <dbReference type="ARBA" id="ARBA00023136"/>
    </source>
</evidence>
<keyword evidence="13" id="KW-1185">Reference proteome</keyword>
<feature type="domain" description="HAMP" evidence="11">
    <location>
        <begin position="279"/>
        <end position="332"/>
    </location>
</feature>
<dbReference type="SMART" id="SM00283">
    <property type="entry name" value="MA"/>
    <property type="match status" value="1"/>
</dbReference>
<sequence>MKIKHKLLGLTVISVTALLLILGMSWIANERTMAINHSAISASELEVTLLNLRRNEKDFLMRMDSKYQQAFQANYARFQAQLTDLSGDLAELSITIPSLQTLPSAIARYHDGMMALIEGYQKIGLSHSDGFYRPFFDRSEQLLKTADEHNLDSLEIYSLTLTAKLFTLTNDVDYLNEYHAAYDKNGRLLERDFGDAFIEFHRTFEQIVKLQQQIGLTHKDGLRGEIRTQSHQVEKVFADVQLQLAEEVAADRKLTGQLITVAVVIVIIALLILSWLISSSVQRRVQGLSDLMATIARSHDLTSIADESGDDELAEMARNFNHLLSSLRQLVGNVQGAITELGVASEQLQRRSKESEMAMSQQQAETDSVATAITEMGMTIREIASNTETAAANADRSHHGAMEGLSEVSATKERIRSLSDDLSQTSDEVASLSSLSENIGSVLDVIKAIAEQTNLLALNAAIEAARAGEQGRGFAVVADEVRSLALRTRQSTEEITTIIASLQEQTDQVVVHIGRCREQGELSVTQADSAEVRINQIMTDMQLIMDTSTQIAAAVEQQSLVSDEIGQNVTSIRDITNTNSDVAHENAQAANAVADQAKSLDEAIAEYQV</sequence>
<dbReference type="Proteomes" id="UP000240904">
    <property type="component" value="Unassembled WGS sequence"/>
</dbReference>
<feature type="domain" description="Methyl-accepting transducer" evidence="10">
    <location>
        <begin position="337"/>
        <end position="573"/>
    </location>
</feature>
<dbReference type="InterPro" id="IPR004089">
    <property type="entry name" value="MCPsignal_dom"/>
</dbReference>
<dbReference type="Pfam" id="PF00672">
    <property type="entry name" value="HAMP"/>
    <property type="match status" value="1"/>
</dbReference>
<dbReference type="Pfam" id="PF00015">
    <property type="entry name" value="MCPsignal"/>
    <property type="match status" value="1"/>
</dbReference>
<comment type="subcellular location">
    <subcellularLocation>
        <location evidence="1">Membrane</location>
        <topology evidence="1">Multi-pass membrane protein</topology>
    </subcellularLocation>
</comment>
<name>A0A2T3MXI3_9GAMM</name>
<evidence type="ECO:0000256" key="8">
    <source>
        <dbReference type="SAM" id="MobiDB-lite"/>
    </source>
</evidence>
<dbReference type="CDD" id="cd06225">
    <property type="entry name" value="HAMP"/>
    <property type="match status" value="1"/>
</dbReference>
<dbReference type="OrthoDB" id="8724845at2"/>
<feature type="transmembrane region" description="Helical" evidence="9">
    <location>
        <begin position="258"/>
        <end position="277"/>
    </location>
</feature>
<evidence type="ECO:0000256" key="1">
    <source>
        <dbReference type="ARBA" id="ARBA00004141"/>
    </source>
</evidence>